<organism evidence="2 3">
    <name type="scientific">Rotaria socialis</name>
    <dbReference type="NCBI Taxonomy" id="392032"/>
    <lineage>
        <taxon>Eukaryota</taxon>
        <taxon>Metazoa</taxon>
        <taxon>Spiralia</taxon>
        <taxon>Gnathifera</taxon>
        <taxon>Rotifera</taxon>
        <taxon>Eurotatoria</taxon>
        <taxon>Bdelloidea</taxon>
        <taxon>Philodinida</taxon>
        <taxon>Philodinidae</taxon>
        <taxon>Rotaria</taxon>
    </lineage>
</organism>
<dbReference type="EMBL" id="CAJOBR010097457">
    <property type="protein sequence ID" value="CAF5148614.1"/>
    <property type="molecule type" value="Genomic_DNA"/>
</dbReference>
<evidence type="ECO:0000313" key="2">
    <source>
        <dbReference type="EMBL" id="CAF5148614.1"/>
    </source>
</evidence>
<reference evidence="2" key="1">
    <citation type="submission" date="2021-02" db="EMBL/GenBank/DDBJ databases">
        <authorList>
            <person name="Nowell W R."/>
        </authorList>
    </citation>
    <scope>NUCLEOTIDE SEQUENCE</scope>
</reference>
<evidence type="ECO:0000313" key="3">
    <source>
        <dbReference type="Proteomes" id="UP000663848"/>
    </source>
</evidence>
<feature type="non-terminal residue" evidence="2">
    <location>
        <position position="49"/>
    </location>
</feature>
<protein>
    <submittedName>
        <fullName evidence="2">Uncharacterized protein</fullName>
    </submittedName>
</protein>
<name>A0A822GNS9_9BILA</name>
<evidence type="ECO:0000256" key="1">
    <source>
        <dbReference type="SAM" id="MobiDB-lite"/>
    </source>
</evidence>
<gene>
    <name evidence="2" type="ORF">QYT958_LOCUS48345</name>
</gene>
<proteinExistence type="predicted"/>
<accession>A0A822GNS9</accession>
<sequence length="49" mass="5493">MSKQFSTCGESKSNNIDSLLDNQDEKITSASEIIYQQSHTSPMLELLDD</sequence>
<comment type="caution">
    <text evidence="2">The sequence shown here is derived from an EMBL/GenBank/DDBJ whole genome shotgun (WGS) entry which is preliminary data.</text>
</comment>
<feature type="region of interest" description="Disordered" evidence="1">
    <location>
        <begin position="1"/>
        <end position="20"/>
    </location>
</feature>
<dbReference type="AlphaFoldDB" id="A0A822GNS9"/>
<dbReference type="Proteomes" id="UP000663848">
    <property type="component" value="Unassembled WGS sequence"/>
</dbReference>